<sequence length="504" mass="56725">MKVKITGGLLLIILLTFSCSDLSEQVYNQVPDGNFGNTEKEINALVGGAYSSLRGFSDPISNSFPTSEYVFFLNEITSDEATIPTRGSNWYDGGQYQDAHKHVIKPRNGMVLSAWRYCYTGIAKVNSIIYQIDKSNLSEASKKPIYAELKSIRAYYYYLLLDMFGNVPIVTSFDDLSLPTNSTRKQVYDFVEKELVEALPYLSTNIVYSKLTKNVAYSLLARLYLNSEAFVGIARWQDCIYMCQKISGYSLTQDYFANFAIKNQTSSEIIFAIPYDSKAGTLGNYMSSMSAHYLHKFTLSATGDYPWSANGMSAQPGVYSSFSDTDKRRGTMLVGDQINLATGSVIIMDSGEPLTYTENITSLADAKENEGIRLNKYEAKAGDQWERDNDFVLIRYAEILMMQAECYVRMGSPDLATPFVQQVTSRAGTAMPATINLDFIDKELLREFIFEGRRRTDNIRFGTYFLPRWEKGADASHNTRLFPIPTSVLVTNKNLEQNPGYPDN</sequence>
<dbReference type="InterPro" id="IPR011990">
    <property type="entry name" value="TPR-like_helical_dom_sf"/>
</dbReference>
<organism evidence="9 10">
    <name type="scientific">Flavobacterium franklandianum</name>
    <dbReference type="NCBI Taxonomy" id="2594430"/>
    <lineage>
        <taxon>Bacteria</taxon>
        <taxon>Pseudomonadati</taxon>
        <taxon>Bacteroidota</taxon>
        <taxon>Flavobacteriia</taxon>
        <taxon>Flavobacteriales</taxon>
        <taxon>Flavobacteriaceae</taxon>
        <taxon>Flavobacterium</taxon>
    </lineage>
</organism>
<dbReference type="EMBL" id="VJZR01000004">
    <property type="protein sequence ID" value="TRX21655.1"/>
    <property type="molecule type" value="Genomic_DNA"/>
</dbReference>
<evidence type="ECO:0000259" key="8">
    <source>
        <dbReference type="Pfam" id="PF14322"/>
    </source>
</evidence>
<keyword evidence="5" id="KW-0998">Cell outer membrane</keyword>
<reference evidence="9 10" key="1">
    <citation type="submission" date="2019-07" db="EMBL/GenBank/DDBJ databases">
        <title>Novel species of Flavobacterium.</title>
        <authorList>
            <person name="Liu Q."/>
            <person name="Xin Y.-H."/>
        </authorList>
    </citation>
    <scope>NUCLEOTIDE SEQUENCE [LARGE SCALE GENOMIC DNA]</scope>
    <source>
        <strain evidence="9 10">LB3P56</strain>
    </source>
</reference>
<dbReference type="GO" id="GO:0009279">
    <property type="term" value="C:cell outer membrane"/>
    <property type="evidence" value="ECO:0007669"/>
    <property type="project" value="UniProtKB-SubCell"/>
</dbReference>
<evidence type="ECO:0000313" key="9">
    <source>
        <dbReference type="EMBL" id="TRX21655.1"/>
    </source>
</evidence>
<dbReference type="InterPro" id="IPR033985">
    <property type="entry name" value="SusD-like_N"/>
</dbReference>
<name>A0A553CML9_9FLAO</name>
<dbReference type="Gene3D" id="1.25.40.390">
    <property type="match status" value="1"/>
</dbReference>
<dbReference type="RefSeq" id="WP_144071281.1">
    <property type="nucleotide sequence ID" value="NZ_VJZR01000004.1"/>
</dbReference>
<feature type="domain" description="SusD-like N-terminal" evidence="8">
    <location>
        <begin position="95"/>
        <end position="225"/>
    </location>
</feature>
<evidence type="ECO:0000313" key="10">
    <source>
        <dbReference type="Proteomes" id="UP000318585"/>
    </source>
</evidence>
<comment type="similarity">
    <text evidence="2">Belongs to the SusD family.</text>
</comment>
<evidence type="ECO:0000256" key="5">
    <source>
        <dbReference type="ARBA" id="ARBA00023237"/>
    </source>
</evidence>
<dbReference type="SUPFAM" id="SSF48452">
    <property type="entry name" value="TPR-like"/>
    <property type="match status" value="1"/>
</dbReference>
<feature type="domain" description="RagB/SusD" evidence="7">
    <location>
        <begin position="248"/>
        <end position="501"/>
    </location>
</feature>
<feature type="chain" id="PRO_5021942838" evidence="6">
    <location>
        <begin position="24"/>
        <end position="504"/>
    </location>
</feature>
<proteinExistence type="inferred from homology"/>
<dbReference type="AlphaFoldDB" id="A0A553CML9"/>
<keyword evidence="3 6" id="KW-0732">Signal</keyword>
<evidence type="ECO:0000256" key="6">
    <source>
        <dbReference type="SAM" id="SignalP"/>
    </source>
</evidence>
<comment type="caution">
    <text evidence="9">The sequence shown here is derived from an EMBL/GenBank/DDBJ whole genome shotgun (WGS) entry which is preliminary data.</text>
</comment>
<dbReference type="Pfam" id="PF14322">
    <property type="entry name" value="SusD-like_3"/>
    <property type="match status" value="1"/>
</dbReference>
<evidence type="ECO:0000259" key="7">
    <source>
        <dbReference type="Pfam" id="PF07980"/>
    </source>
</evidence>
<dbReference type="PROSITE" id="PS51257">
    <property type="entry name" value="PROKAR_LIPOPROTEIN"/>
    <property type="match status" value="1"/>
</dbReference>
<protein>
    <submittedName>
        <fullName evidence="9">RagB/SusD family nutrient uptake outer membrane protein</fullName>
    </submittedName>
</protein>
<accession>A0A553CML9</accession>
<dbReference type="OrthoDB" id="5694214at2"/>
<keyword evidence="4" id="KW-0472">Membrane</keyword>
<evidence type="ECO:0000256" key="4">
    <source>
        <dbReference type="ARBA" id="ARBA00023136"/>
    </source>
</evidence>
<keyword evidence="10" id="KW-1185">Reference proteome</keyword>
<dbReference type="Pfam" id="PF07980">
    <property type="entry name" value="SusD_RagB"/>
    <property type="match status" value="1"/>
</dbReference>
<evidence type="ECO:0000256" key="3">
    <source>
        <dbReference type="ARBA" id="ARBA00022729"/>
    </source>
</evidence>
<feature type="signal peptide" evidence="6">
    <location>
        <begin position="1"/>
        <end position="23"/>
    </location>
</feature>
<gene>
    <name evidence="9" type="ORF">FNW17_07170</name>
</gene>
<dbReference type="Proteomes" id="UP000318585">
    <property type="component" value="Unassembled WGS sequence"/>
</dbReference>
<evidence type="ECO:0000256" key="1">
    <source>
        <dbReference type="ARBA" id="ARBA00004442"/>
    </source>
</evidence>
<dbReference type="InterPro" id="IPR012944">
    <property type="entry name" value="SusD_RagB_dom"/>
</dbReference>
<comment type="subcellular location">
    <subcellularLocation>
        <location evidence="1">Cell outer membrane</location>
    </subcellularLocation>
</comment>
<evidence type="ECO:0000256" key="2">
    <source>
        <dbReference type="ARBA" id="ARBA00006275"/>
    </source>
</evidence>